<feature type="compositionally biased region" description="Polar residues" evidence="1">
    <location>
        <begin position="25"/>
        <end position="35"/>
    </location>
</feature>
<feature type="region of interest" description="Disordered" evidence="1">
    <location>
        <begin position="214"/>
        <end position="270"/>
    </location>
</feature>
<name>A0A914R9W5_9BILA</name>
<evidence type="ECO:0000313" key="3">
    <source>
        <dbReference type="WBParaSite" id="PDA_v2.g8430.t1"/>
    </source>
</evidence>
<sequence length="270" mass="29263">MHENDKSRDELSQAIVNALPPPKQSTPHLSLQSTPRLPKPIHAIPQQLFTEELSLPNDDEEIDFDDSINDEPVPPPSSIPSSTTSAATSATMPIPKNEIPSTREKLRDASSLFKHNNVNDHEDADEDDGELSEDSFCCSSEDIVALEDLTAVPDDVDQAFQAEKVIIDCGSLSKGLRQSSKLPRSSAVTITSADKSTNVKIGLLSAATIKRLSKSRNPLPMIQSKTASNKSKSARVSPFNYKEPTSLPPPPSTDKSQNSSKSHKLLVTTV</sequence>
<feature type="region of interest" description="Disordered" evidence="1">
    <location>
        <begin position="51"/>
        <end position="134"/>
    </location>
</feature>
<dbReference type="WBParaSite" id="PDA_v2.g8430.t1">
    <property type="protein sequence ID" value="PDA_v2.g8430.t1"/>
    <property type="gene ID" value="PDA_v2.g8430"/>
</dbReference>
<proteinExistence type="predicted"/>
<feature type="compositionally biased region" description="Low complexity" evidence="1">
    <location>
        <begin position="79"/>
        <end position="95"/>
    </location>
</feature>
<evidence type="ECO:0000313" key="2">
    <source>
        <dbReference type="Proteomes" id="UP000887578"/>
    </source>
</evidence>
<feature type="compositionally biased region" description="Basic and acidic residues" evidence="1">
    <location>
        <begin position="1"/>
        <end position="11"/>
    </location>
</feature>
<organism evidence="2 3">
    <name type="scientific">Panagrolaimus davidi</name>
    <dbReference type="NCBI Taxonomy" id="227884"/>
    <lineage>
        <taxon>Eukaryota</taxon>
        <taxon>Metazoa</taxon>
        <taxon>Ecdysozoa</taxon>
        <taxon>Nematoda</taxon>
        <taxon>Chromadorea</taxon>
        <taxon>Rhabditida</taxon>
        <taxon>Tylenchina</taxon>
        <taxon>Panagrolaimomorpha</taxon>
        <taxon>Panagrolaimoidea</taxon>
        <taxon>Panagrolaimidae</taxon>
        <taxon>Panagrolaimus</taxon>
    </lineage>
</organism>
<protein>
    <submittedName>
        <fullName evidence="3">Uncharacterized protein</fullName>
    </submittedName>
</protein>
<feature type="compositionally biased region" description="Acidic residues" evidence="1">
    <location>
        <begin position="57"/>
        <end position="69"/>
    </location>
</feature>
<dbReference type="Proteomes" id="UP000887578">
    <property type="component" value="Unplaced"/>
</dbReference>
<dbReference type="AlphaFoldDB" id="A0A914R9W5"/>
<feature type="compositionally biased region" description="Acidic residues" evidence="1">
    <location>
        <begin position="122"/>
        <end position="133"/>
    </location>
</feature>
<feature type="region of interest" description="Disordered" evidence="1">
    <location>
        <begin position="1"/>
        <end position="39"/>
    </location>
</feature>
<evidence type="ECO:0000256" key="1">
    <source>
        <dbReference type="SAM" id="MobiDB-lite"/>
    </source>
</evidence>
<reference evidence="3" key="1">
    <citation type="submission" date="2022-11" db="UniProtKB">
        <authorList>
            <consortium name="WormBaseParasite"/>
        </authorList>
    </citation>
    <scope>IDENTIFICATION</scope>
</reference>
<accession>A0A914R9W5</accession>
<keyword evidence="2" id="KW-1185">Reference proteome</keyword>